<dbReference type="InterPro" id="IPR003697">
    <property type="entry name" value="Maf-like"/>
</dbReference>
<dbReference type="InterPro" id="IPR029001">
    <property type="entry name" value="ITPase-like_fam"/>
</dbReference>
<evidence type="ECO:0008006" key="4">
    <source>
        <dbReference type="Google" id="ProtNLM"/>
    </source>
</evidence>
<evidence type="ECO:0000256" key="2">
    <source>
        <dbReference type="SAM" id="MobiDB-lite"/>
    </source>
</evidence>
<dbReference type="EMBL" id="GDKF01009145">
    <property type="protein sequence ID" value="JAT69477.1"/>
    <property type="molecule type" value="Transcribed_RNA"/>
</dbReference>
<evidence type="ECO:0000256" key="1">
    <source>
        <dbReference type="ARBA" id="ARBA00022801"/>
    </source>
</evidence>
<keyword evidence="1" id="KW-0378">Hydrolase</keyword>
<dbReference type="AlphaFoldDB" id="A0A1D1ZRK3"/>
<dbReference type="PANTHER" id="PTHR43213:SF4">
    <property type="entry name" value="7-METHYL-GTP PYROPHOSPHATASE"/>
    <property type="match status" value="1"/>
</dbReference>
<accession>A0A1D1ZRK3</accession>
<reference evidence="3" key="1">
    <citation type="submission" date="2015-08" db="EMBL/GenBank/DDBJ databases">
        <authorList>
            <person name="Babu N.S."/>
            <person name="Beckwith C.J."/>
            <person name="Beseler K.G."/>
            <person name="Brison A."/>
            <person name="Carone J.V."/>
            <person name="Caskin T.P."/>
            <person name="Diamond M."/>
            <person name="Durham M.E."/>
            <person name="Foxe J.M."/>
            <person name="Go M."/>
            <person name="Henderson B.A."/>
            <person name="Jones I.B."/>
            <person name="McGettigan J.A."/>
            <person name="Micheletti S.J."/>
            <person name="Nasrallah M.E."/>
            <person name="Ortiz D."/>
            <person name="Piller C.R."/>
            <person name="Privatt S.R."/>
            <person name="Schneider S.L."/>
            <person name="Sharp S."/>
            <person name="Smith T.C."/>
            <person name="Stanton J.D."/>
            <person name="Ullery H.E."/>
            <person name="Wilson R.J."/>
            <person name="Serrano M.G."/>
            <person name="Buck G."/>
            <person name="Lee V."/>
            <person name="Wang Y."/>
            <person name="Carvalho R."/>
            <person name="Voegtly L."/>
            <person name="Shi R."/>
            <person name="Duckworth R."/>
            <person name="Johnson A."/>
            <person name="Loviza R."/>
            <person name="Walstead R."/>
            <person name="Shah Z."/>
            <person name="Kiflezghi M."/>
            <person name="Wade K."/>
            <person name="Ball S.L."/>
            <person name="Bradley K.W."/>
            <person name="Asai D.J."/>
            <person name="Bowman C.A."/>
            <person name="Russell D.A."/>
            <person name="Pope W.H."/>
            <person name="Jacobs-Sera D."/>
            <person name="Hendrix R.W."/>
            <person name="Hatfull G.F."/>
        </authorList>
    </citation>
    <scope>NUCLEOTIDE SEQUENCE</scope>
</reference>
<name>A0A1D1ZRK3_AUXPR</name>
<dbReference type="SUPFAM" id="SSF52972">
    <property type="entry name" value="ITPase-like"/>
    <property type="match status" value="1"/>
</dbReference>
<proteinExistence type="predicted"/>
<dbReference type="GO" id="GO:0047429">
    <property type="term" value="F:nucleoside triphosphate diphosphatase activity"/>
    <property type="evidence" value="ECO:0007669"/>
    <property type="project" value="InterPro"/>
</dbReference>
<sequence>MLGVLPAPCIFQRCLLAAPALRTACKLPACEAGINSQLRFGISNFPFINKRQSRHRSMASTQASKPAWLGPTSRILLGSSSKSRRGIMDELAAELGFSYECASADIDEQAIRHEDPHQLVRQLAAAKADAIASRLASQGTAPSGLLITCDQVVVHRDRILEKPRDEAEARVFIRGYASAPASTVGSVMVTDLETRASACAVDVTTVCCLGQGWSGWAVDWSLKALRLGQAPRWRARWLTVPPASILLLPPFHTCVRSPFQLNTSQDRVLCHPGGQHRGADRGGRGVLVRRRPDGGARAGGPPHREDGGRHGRRHGPVQGHHAAITAAGGPEMTILILRRAPRACAGLPTRCTHSGEAPTTFVIISPSQPLSHDSIECTEVHQG</sequence>
<feature type="non-terminal residue" evidence="3">
    <location>
        <position position="383"/>
    </location>
</feature>
<dbReference type="Pfam" id="PF02545">
    <property type="entry name" value="Maf"/>
    <property type="match status" value="1"/>
</dbReference>
<protein>
    <recommendedName>
        <fullName evidence="4">Maf-like protein</fullName>
    </recommendedName>
</protein>
<organism evidence="3">
    <name type="scientific">Auxenochlorella protothecoides</name>
    <name type="common">Green microalga</name>
    <name type="synonym">Chlorella protothecoides</name>
    <dbReference type="NCBI Taxonomy" id="3075"/>
    <lineage>
        <taxon>Eukaryota</taxon>
        <taxon>Viridiplantae</taxon>
        <taxon>Chlorophyta</taxon>
        <taxon>core chlorophytes</taxon>
        <taxon>Trebouxiophyceae</taxon>
        <taxon>Chlorellales</taxon>
        <taxon>Chlorellaceae</taxon>
        <taxon>Auxenochlorella</taxon>
    </lineage>
</organism>
<feature type="region of interest" description="Disordered" evidence="2">
    <location>
        <begin position="272"/>
        <end position="319"/>
    </location>
</feature>
<dbReference type="Gene3D" id="3.90.950.10">
    <property type="match status" value="1"/>
</dbReference>
<evidence type="ECO:0000313" key="3">
    <source>
        <dbReference type="EMBL" id="JAT69477.1"/>
    </source>
</evidence>
<dbReference type="PANTHER" id="PTHR43213">
    <property type="entry name" value="BIFUNCTIONAL DTTP/UTP PYROPHOSPHATASE/METHYLTRANSFERASE PROTEIN-RELATED"/>
    <property type="match status" value="1"/>
</dbReference>
<gene>
    <name evidence="3" type="ORF">g.4212</name>
</gene>